<keyword evidence="3 9" id="KW-0645">Protease</keyword>
<dbReference type="SUPFAM" id="SSF55486">
    <property type="entry name" value="Metalloproteases ('zincins'), catalytic domain"/>
    <property type="match status" value="1"/>
</dbReference>
<dbReference type="OrthoDB" id="412874at2759"/>
<evidence type="ECO:0000313" key="10">
    <source>
        <dbReference type="Proteomes" id="UP000011668"/>
    </source>
</evidence>
<dbReference type="InterPro" id="IPR050414">
    <property type="entry name" value="Fungal_M35_metalloproteases"/>
</dbReference>
<dbReference type="InterPro" id="IPR024079">
    <property type="entry name" value="MetalloPept_cat_dom_sf"/>
</dbReference>
<dbReference type="Gene3D" id="3.40.390.10">
    <property type="entry name" value="Collagenase (Catalytic Domain)"/>
    <property type="match status" value="1"/>
</dbReference>
<dbReference type="GO" id="GO:0046872">
    <property type="term" value="F:metal ion binding"/>
    <property type="evidence" value="ECO:0007669"/>
    <property type="project" value="UniProtKB-KW"/>
</dbReference>
<protein>
    <submittedName>
        <fullName evidence="9">Deuterolysin metalloprotease (M35) family domain-containing protein</fullName>
    </submittedName>
</protein>
<dbReference type="GO" id="GO:0004222">
    <property type="term" value="F:metalloendopeptidase activity"/>
    <property type="evidence" value="ECO:0007669"/>
    <property type="project" value="InterPro"/>
</dbReference>
<evidence type="ECO:0000259" key="8">
    <source>
        <dbReference type="SMART" id="SM01351"/>
    </source>
</evidence>
<reference evidence="9 10" key="1">
    <citation type="journal article" date="2013" name="Nat. Commun.">
        <title>The evolution and pathogenic mechanisms of the rice sheath blight pathogen.</title>
        <authorList>
            <person name="Zheng A."/>
            <person name="Lin R."/>
            <person name="Xu L."/>
            <person name="Qin P."/>
            <person name="Tang C."/>
            <person name="Ai P."/>
            <person name="Zhang D."/>
            <person name="Liu Y."/>
            <person name="Sun Z."/>
            <person name="Feng H."/>
            <person name="Wang Y."/>
            <person name="Chen Y."/>
            <person name="Liang X."/>
            <person name="Fu R."/>
            <person name="Li Q."/>
            <person name="Zhang J."/>
            <person name="Yu X."/>
            <person name="Xie Z."/>
            <person name="Ding L."/>
            <person name="Guan P."/>
            <person name="Tang J."/>
            <person name="Liang Y."/>
            <person name="Wang S."/>
            <person name="Deng Q."/>
            <person name="Li S."/>
            <person name="Zhu J."/>
            <person name="Wang L."/>
            <person name="Liu H."/>
            <person name="Li P."/>
        </authorList>
    </citation>
    <scope>NUCLEOTIDE SEQUENCE [LARGE SCALE GENOMIC DNA]</scope>
    <source>
        <strain evidence="10">AG-1 IA</strain>
    </source>
</reference>
<dbReference type="OMA" id="HELGNFF"/>
<organism evidence="9 10">
    <name type="scientific">Thanatephorus cucumeris (strain AG1-IA)</name>
    <name type="common">Rice sheath blight fungus</name>
    <name type="synonym">Rhizoctonia solani</name>
    <dbReference type="NCBI Taxonomy" id="983506"/>
    <lineage>
        <taxon>Eukaryota</taxon>
        <taxon>Fungi</taxon>
        <taxon>Dikarya</taxon>
        <taxon>Basidiomycota</taxon>
        <taxon>Agaricomycotina</taxon>
        <taxon>Agaricomycetes</taxon>
        <taxon>Cantharellales</taxon>
        <taxon>Ceratobasidiaceae</taxon>
        <taxon>Rhizoctonia</taxon>
        <taxon>Rhizoctonia solani AG-1</taxon>
    </lineage>
</organism>
<keyword evidence="7 9" id="KW-0482">Metalloprotease</keyword>
<evidence type="ECO:0000256" key="3">
    <source>
        <dbReference type="ARBA" id="ARBA00022670"/>
    </source>
</evidence>
<evidence type="ECO:0000256" key="6">
    <source>
        <dbReference type="ARBA" id="ARBA00022833"/>
    </source>
</evidence>
<dbReference type="STRING" id="983506.L8WLU0"/>
<dbReference type="SMART" id="SM01351">
    <property type="entry name" value="Aspzincin_M35"/>
    <property type="match status" value="1"/>
</dbReference>
<dbReference type="Gene3D" id="2.60.40.2970">
    <property type="match status" value="1"/>
</dbReference>
<dbReference type="InterPro" id="IPR029463">
    <property type="entry name" value="Lys_MEP"/>
</dbReference>
<keyword evidence="6" id="KW-0862">Zinc</keyword>
<keyword evidence="10" id="KW-1185">Reference proteome</keyword>
<dbReference type="PANTHER" id="PTHR37016:SF3">
    <property type="entry name" value="NEUTRAL PROTEASE 2-RELATED"/>
    <property type="match status" value="1"/>
</dbReference>
<dbReference type="Pfam" id="PF14521">
    <property type="entry name" value="Aspzincin_M35"/>
    <property type="match status" value="1"/>
</dbReference>
<dbReference type="Proteomes" id="UP000011668">
    <property type="component" value="Unassembled WGS sequence"/>
</dbReference>
<dbReference type="PANTHER" id="PTHR37016">
    <property type="match status" value="1"/>
</dbReference>
<comment type="cofactor">
    <cofactor evidence="1">
        <name>Zn(2+)</name>
        <dbReference type="ChEBI" id="CHEBI:29105"/>
    </cofactor>
</comment>
<evidence type="ECO:0000256" key="1">
    <source>
        <dbReference type="ARBA" id="ARBA00001947"/>
    </source>
</evidence>
<keyword evidence="4" id="KW-0479">Metal-binding</keyword>
<evidence type="ECO:0000313" key="9">
    <source>
        <dbReference type="EMBL" id="ELU38915.1"/>
    </source>
</evidence>
<comment type="caution">
    <text evidence="9">The sequence shown here is derived from an EMBL/GenBank/DDBJ whole genome shotgun (WGS) entry which is preliminary data.</text>
</comment>
<sequence length="477" mass="51398">MKVVKNALCCLSNHFQHVLSAIPATAHDAKRRLDRHQGAFDMISVTSLGLVLVSLWGASTVSAAQSLTLNTFGPASVSDVSALKIITSIKNTGTEALRLLNDPNSALSTWETDSFHVTRAESNLVSGPALNFTGLRVKYSPSAAVKTGKPELFTVIEPGATVNITHNLGSTYDFSGKGGGAGKYKLKASTRARTFLSVSADGAITAVEATEGQIAEVAVSGRLSGPKLQPGSKGAAHGSGAFQQGPAVSKRALFRGCNDGQIGEIITAADRANNMAHGAHGFLRDGPWATRRWQEWFGGWDQNRYNLVFGHFDGIYAYVIIPGHFQEVYLCGAFWRAPMEGTDSKAGTIVHEASHFPEYAGTSDHAYGQGACRDLSRNDPNRAAMNAEYAKQLMVILSITHGLSAPALTNTLPRINRGWASRPQGISRCGYEILCENIVTRLNGAVLVRIHELSRMTRILERRDEKDGLNTFEKSTR</sequence>
<evidence type="ECO:0000256" key="2">
    <source>
        <dbReference type="ARBA" id="ARBA00010279"/>
    </source>
</evidence>
<evidence type="ECO:0000256" key="4">
    <source>
        <dbReference type="ARBA" id="ARBA00022723"/>
    </source>
</evidence>
<feature type="domain" description="Lysine-specific metallo-endopeptidase" evidence="8">
    <location>
        <begin position="280"/>
        <end position="391"/>
    </location>
</feature>
<accession>L8WLU0</accession>
<dbReference type="AlphaFoldDB" id="L8WLU0"/>
<dbReference type="GO" id="GO:0006508">
    <property type="term" value="P:proteolysis"/>
    <property type="evidence" value="ECO:0007669"/>
    <property type="project" value="UniProtKB-KW"/>
</dbReference>
<name>L8WLU0_THACA</name>
<gene>
    <name evidence="9" type="ORF">AG1IA_07048</name>
</gene>
<evidence type="ECO:0000256" key="5">
    <source>
        <dbReference type="ARBA" id="ARBA00022801"/>
    </source>
</evidence>
<dbReference type="HOGENOM" id="CLU_041257_0_0_1"/>
<dbReference type="EMBL" id="AFRT01001993">
    <property type="protein sequence ID" value="ELU38915.1"/>
    <property type="molecule type" value="Genomic_DNA"/>
</dbReference>
<comment type="similarity">
    <text evidence="2">Belongs to the peptidase M35 family.</text>
</comment>
<proteinExistence type="inferred from homology"/>
<keyword evidence="5" id="KW-0378">Hydrolase</keyword>
<evidence type="ECO:0000256" key="7">
    <source>
        <dbReference type="ARBA" id="ARBA00023049"/>
    </source>
</evidence>